<dbReference type="GO" id="GO:0006189">
    <property type="term" value="P:'de novo' IMP biosynthetic process"/>
    <property type="evidence" value="ECO:0007669"/>
    <property type="project" value="UniProtKB-UniPathway"/>
</dbReference>
<dbReference type="KEGG" id="caby:Cabys_3178"/>
<dbReference type="Gene3D" id="3.90.650.10">
    <property type="entry name" value="PurM-like C-terminal domain"/>
    <property type="match status" value="1"/>
</dbReference>
<evidence type="ECO:0000256" key="3">
    <source>
        <dbReference type="ARBA" id="ARBA00013047"/>
    </source>
</evidence>
<evidence type="ECO:0000313" key="15">
    <source>
        <dbReference type="EMBL" id="APF19926.1"/>
    </source>
</evidence>
<dbReference type="Proteomes" id="UP000183868">
    <property type="component" value="Chromosome"/>
</dbReference>
<gene>
    <name evidence="15" type="ORF">Cabys_3178</name>
</gene>
<dbReference type="CDD" id="cd02196">
    <property type="entry name" value="PurM"/>
    <property type="match status" value="1"/>
</dbReference>
<dbReference type="PANTHER" id="PTHR10520">
    <property type="entry name" value="TRIFUNCTIONAL PURINE BIOSYNTHETIC PROTEIN ADENOSINE-3-RELATED"/>
    <property type="match status" value="1"/>
</dbReference>
<dbReference type="GO" id="GO:0005524">
    <property type="term" value="F:ATP binding"/>
    <property type="evidence" value="ECO:0007669"/>
    <property type="project" value="UniProtKB-KW"/>
</dbReference>
<dbReference type="InterPro" id="IPR010918">
    <property type="entry name" value="PurM-like_C_dom"/>
</dbReference>
<evidence type="ECO:0000256" key="4">
    <source>
        <dbReference type="ARBA" id="ARBA00020367"/>
    </source>
</evidence>
<dbReference type="GO" id="GO:0005829">
    <property type="term" value="C:cytosol"/>
    <property type="evidence" value="ECO:0007669"/>
    <property type="project" value="TreeGrafter"/>
</dbReference>
<evidence type="ECO:0000256" key="10">
    <source>
        <dbReference type="ARBA" id="ARBA00033093"/>
    </source>
</evidence>
<keyword evidence="6" id="KW-0547">Nucleotide-binding</keyword>
<keyword evidence="5 15" id="KW-0436">Ligase</keyword>
<comment type="similarity">
    <text evidence="2">Belongs to the AIR synthase family.</text>
</comment>
<evidence type="ECO:0000256" key="2">
    <source>
        <dbReference type="ARBA" id="ARBA00010280"/>
    </source>
</evidence>
<dbReference type="Gene3D" id="3.30.1330.10">
    <property type="entry name" value="PurM-like, N-terminal domain"/>
    <property type="match status" value="1"/>
</dbReference>
<organism evidence="15 16">
    <name type="scientific">Caldithrix abyssi DSM 13497</name>
    <dbReference type="NCBI Taxonomy" id="880073"/>
    <lineage>
        <taxon>Bacteria</taxon>
        <taxon>Pseudomonadati</taxon>
        <taxon>Calditrichota</taxon>
        <taxon>Calditrichia</taxon>
        <taxon>Calditrichales</taxon>
        <taxon>Calditrichaceae</taxon>
        <taxon>Caldithrix</taxon>
    </lineage>
</organism>
<dbReference type="EMBL" id="CP018099">
    <property type="protein sequence ID" value="APF19926.1"/>
    <property type="molecule type" value="Genomic_DNA"/>
</dbReference>
<sequence length="380" mass="41128">MQQGAKSESKMGKGMNKSKQSGLDIDLGNRCSKIAFEWAKKTFDFRSAGSGNPLPGLDGAFSNVMDLGGVKIGMASDGVGTKIELAERTKIYHTIAFDLVAMVVDDLAANGLEPVNLSNILDVDALDAAVIDRLMEGLYQAAKVARVTVTGGEIAELGSRISGYGDGMHFNWAATGLAILPTGREVIDGSKVQVGDRIIALKSQGFRSNGFSLLRRIMNEQFGDAWHQAAYGEGKTWGQALLTPSRIYTPLIVDLIKADFEIHGIAHITGGGIGDNLQRVLKINGFGAVLDRLFEPPHFMRKVQELGQVSEAQAYRLWNMGNGMLLVVKAEQAEAVVQFAAKQQYQAQIAGTVQKESAIELKSRGMEPQTLIYHLKEKDS</sequence>
<proteinExistence type="inferred from homology"/>
<name>A0A1J1CBL1_CALAY</name>
<comment type="catalytic activity">
    <reaction evidence="11">
        <text>2-formamido-N(1)-(5-O-phospho-beta-D-ribosyl)acetamidine + ATP = 5-amino-1-(5-phospho-beta-D-ribosyl)imidazole + ADP + phosphate + H(+)</text>
        <dbReference type="Rhea" id="RHEA:23032"/>
        <dbReference type="ChEBI" id="CHEBI:15378"/>
        <dbReference type="ChEBI" id="CHEBI:30616"/>
        <dbReference type="ChEBI" id="CHEBI:43474"/>
        <dbReference type="ChEBI" id="CHEBI:137981"/>
        <dbReference type="ChEBI" id="CHEBI:147287"/>
        <dbReference type="ChEBI" id="CHEBI:456216"/>
        <dbReference type="EC" id="6.3.3.1"/>
    </reaction>
</comment>
<feature type="domain" description="PurM-like N-terminal" evidence="13">
    <location>
        <begin position="65"/>
        <end position="177"/>
    </location>
</feature>
<dbReference type="InterPro" id="IPR004733">
    <property type="entry name" value="PurM_cligase"/>
</dbReference>
<dbReference type="GO" id="GO:0046084">
    <property type="term" value="P:adenine biosynthetic process"/>
    <property type="evidence" value="ECO:0007669"/>
    <property type="project" value="TreeGrafter"/>
</dbReference>
<dbReference type="InterPro" id="IPR016188">
    <property type="entry name" value="PurM-like_N"/>
</dbReference>
<evidence type="ECO:0000256" key="12">
    <source>
        <dbReference type="SAM" id="MobiDB-lite"/>
    </source>
</evidence>
<dbReference type="AlphaFoldDB" id="A0A1J1CBL1"/>
<evidence type="ECO:0000256" key="9">
    <source>
        <dbReference type="ARBA" id="ARBA00032931"/>
    </source>
</evidence>
<dbReference type="NCBIfam" id="TIGR00878">
    <property type="entry name" value="purM"/>
    <property type="match status" value="1"/>
</dbReference>
<evidence type="ECO:0000259" key="14">
    <source>
        <dbReference type="Pfam" id="PF02769"/>
    </source>
</evidence>
<reference evidence="15 16" key="1">
    <citation type="submission" date="2016-11" db="EMBL/GenBank/DDBJ databases">
        <title>Genomic analysis of Caldithrix abyssi and proposal of a novel bacterial phylum Caldithrichaeota.</title>
        <authorList>
            <person name="Kublanov I."/>
            <person name="Sigalova O."/>
            <person name="Gavrilov S."/>
            <person name="Lebedinsky A."/>
            <person name="Ivanova N."/>
            <person name="Daum C."/>
            <person name="Reddy T."/>
            <person name="Klenk H.P."/>
            <person name="Goker M."/>
            <person name="Reva O."/>
            <person name="Miroshnichenko M."/>
            <person name="Kyprides N."/>
            <person name="Woyke T."/>
            <person name="Gelfand M."/>
        </authorList>
    </citation>
    <scope>NUCLEOTIDE SEQUENCE [LARGE SCALE GENOMIC DNA]</scope>
    <source>
        <strain evidence="15 16">LF13</strain>
    </source>
</reference>
<dbReference type="EC" id="6.3.3.1" evidence="3"/>
<accession>A0A1J1CBL1</accession>
<comment type="pathway">
    <text evidence="1">Purine metabolism; IMP biosynthesis via de novo pathway; 5-amino-1-(5-phospho-D-ribosyl)imidazole from N(2)-formyl-N(1)-(5-phospho-D-ribosyl)glycinamide: step 2/2.</text>
</comment>
<evidence type="ECO:0000256" key="8">
    <source>
        <dbReference type="ARBA" id="ARBA00031908"/>
    </source>
</evidence>
<evidence type="ECO:0000256" key="7">
    <source>
        <dbReference type="ARBA" id="ARBA00022840"/>
    </source>
</evidence>
<evidence type="ECO:0000256" key="6">
    <source>
        <dbReference type="ARBA" id="ARBA00022741"/>
    </source>
</evidence>
<dbReference type="SUPFAM" id="SSF55326">
    <property type="entry name" value="PurM N-terminal domain-like"/>
    <property type="match status" value="1"/>
</dbReference>
<evidence type="ECO:0000256" key="11">
    <source>
        <dbReference type="ARBA" id="ARBA00049057"/>
    </source>
</evidence>
<dbReference type="InterPro" id="IPR036921">
    <property type="entry name" value="PurM-like_N_sf"/>
</dbReference>
<evidence type="ECO:0000256" key="1">
    <source>
        <dbReference type="ARBA" id="ARBA00004686"/>
    </source>
</evidence>
<dbReference type="Pfam" id="PF02769">
    <property type="entry name" value="AIRS_C"/>
    <property type="match status" value="1"/>
</dbReference>
<evidence type="ECO:0000256" key="5">
    <source>
        <dbReference type="ARBA" id="ARBA00022598"/>
    </source>
</evidence>
<dbReference type="SUPFAM" id="SSF56042">
    <property type="entry name" value="PurM C-terminal domain-like"/>
    <property type="match status" value="1"/>
</dbReference>
<dbReference type="GO" id="GO:0004641">
    <property type="term" value="F:phosphoribosylformylglycinamidine cyclo-ligase activity"/>
    <property type="evidence" value="ECO:0007669"/>
    <property type="project" value="UniProtKB-EC"/>
</dbReference>
<protein>
    <recommendedName>
        <fullName evidence="4">Phosphoribosylformylglycinamidine cyclo-ligase</fullName>
        <ecNumber evidence="3">6.3.3.1</ecNumber>
    </recommendedName>
    <alternativeName>
        <fullName evidence="9">AIR synthase</fullName>
    </alternativeName>
    <alternativeName>
        <fullName evidence="10">AIRS</fullName>
    </alternativeName>
    <alternativeName>
        <fullName evidence="8">Phosphoribosyl-aminoimidazole synthetase</fullName>
    </alternativeName>
</protein>
<evidence type="ECO:0000259" key="13">
    <source>
        <dbReference type="Pfam" id="PF00586"/>
    </source>
</evidence>
<evidence type="ECO:0000313" key="16">
    <source>
        <dbReference type="Proteomes" id="UP000183868"/>
    </source>
</evidence>
<dbReference type="PANTHER" id="PTHR10520:SF12">
    <property type="entry name" value="TRIFUNCTIONAL PURINE BIOSYNTHETIC PROTEIN ADENOSINE-3"/>
    <property type="match status" value="1"/>
</dbReference>
<dbReference type="Pfam" id="PF00586">
    <property type="entry name" value="AIRS"/>
    <property type="match status" value="1"/>
</dbReference>
<dbReference type="UniPathway" id="UPA00074">
    <property type="reaction ID" value="UER00129"/>
</dbReference>
<feature type="region of interest" description="Disordered" evidence="12">
    <location>
        <begin position="1"/>
        <end position="21"/>
    </location>
</feature>
<keyword evidence="7" id="KW-0067">ATP-binding</keyword>
<dbReference type="InterPro" id="IPR036676">
    <property type="entry name" value="PurM-like_C_sf"/>
</dbReference>
<feature type="domain" description="PurM-like C-terminal" evidence="14">
    <location>
        <begin position="193"/>
        <end position="360"/>
    </location>
</feature>
<dbReference type="GO" id="GO:0004637">
    <property type="term" value="F:phosphoribosylamine-glycine ligase activity"/>
    <property type="evidence" value="ECO:0007669"/>
    <property type="project" value="TreeGrafter"/>
</dbReference>